<comment type="caution">
    <text evidence="5">The sequence shown here is derived from an EMBL/GenBank/DDBJ whole genome shotgun (WGS) entry which is preliminary data.</text>
</comment>
<dbReference type="Gene3D" id="3.40.640.10">
    <property type="entry name" value="Type I PLP-dependent aspartate aminotransferase-like (Major domain)"/>
    <property type="match status" value="1"/>
</dbReference>
<dbReference type="SUPFAM" id="SSF53383">
    <property type="entry name" value="PLP-dependent transferases"/>
    <property type="match status" value="1"/>
</dbReference>
<accession>A0ABV1DDB5</accession>
<evidence type="ECO:0000313" key="5">
    <source>
        <dbReference type="EMBL" id="MEQ2427728.1"/>
    </source>
</evidence>
<organism evidence="5 6">
    <name type="scientific">Enterocloster hominis</name>
    <name type="common">ex Hitch et al. 2024</name>
    <dbReference type="NCBI Taxonomy" id="1917870"/>
    <lineage>
        <taxon>Bacteria</taxon>
        <taxon>Bacillati</taxon>
        <taxon>Bacillota</taxon>
        <taxon>Clostridia</taxon>
        <taxon>Lachnospirales</taxon>
        <taxon>Lachnospiraceae</taxon>
        <taxon>Enterocloster</taxon>
    </lineage>
</organism>
<proteinExistence type="inferred from homology"/>
<dbReference type="PANTHER" id="PTHR48097:SF5">
    <property type="entry name" value="LOW SPECIFICITY L-THREONINE ALDOLASE"/>
    <property type="match status" value="1"/>
</dbReference>
<dbReference type="RefSeq" id="WP_008716834.1">
    <property type="nucleotide sequence ID" value="NZ_JBBMFM010000123.1"/>
</dbReference>
<evidence type="ECO:0000256" key="1">
    <source>
        <dbReference type="ARBA" id="ARBA00001933"/>
    </source>
</evidence>
<keyword evidence="6" id="KW-1185">Reference proteome</keyword>
<dbReference type="InterPro" id="IPR015421">
    <property type="entry name" value="PyrdxlP-dep_Trfase_major"/>
</dbReference>
<name>A0ABV1DDB5_9FIRM</name>
<dbReference type="Proteomes" id="UP001454086">
    <property type="component" value="Unassembled WGS sequence"/>
</dbReference>
<evidence type="ECO:0000313" key="6">
    <source>
        <dbReference type="Proteomes" id="UP001454086"/>
    </source>
</evidence>
<evidence type="ECO:0000256" key="2">
    <source>
        <dbReference type="ARBA" id="ARBA00006966"/>
    </source>
</evidence>
<dbReference type="InterPro" id="IPR001597">
    <property type="entry name" value="ArAA_b-elim_lyase/Thr_aldolase"/>
</dbReference>
<dbReference type="EMBL" id="JBBMFM010000123">
    <property type="protein sequence ID" value="MEQ2427728.1"/>
    <property type="molecule type" value="Genomic_DNA"/>
</dbReference>
<keyword evidence="5" id="KW-0808">Transferase</keyword>
<feature type="domain" description="Aromatic amino acid beta-eliminating lyase/threonine aldolase" evidence="4">
    <location>
        <begin position="21"/>
        <end position="280"/>
    </location>
</feature>
<evidence type="ECO:0000259" key="4">
    <source>
        <dbReference type="Pfam" id="PF01212"/>
    </source>
</evidence>
<gene>
    <name evidence="5" type="ORF">WMQ36_22445</name>
</gene>
<dbReference type="Gene3D" id="3.90.1150.10">
    <property type="entry name" value="Aspartate Aminotransferase, domain 1"/>
    <property type="match status" value="1"/>
</dbReference>
<keyword evidence="5" id="KW-0032">Aminotransferase</keyword>
<dbReference type="GO" id="GO:0008483">
    <property type="term" value="F:transaminase activity"/>
    <property type="evidence" value="ECO:0007669"/>
    <property type="project" value="UniProtKB-KW"/>
</dbReference>
<dbReference type="InterPro" id="IPR015422">
    <property type="entry name" value="PyrdxlP-dep_Trfase_small"/>
</dbReference>
<comment type="similarity">
    <text evidence="2">Belongs to the threonine aldolase family.</text>
</comment>
<sequence length="346" mass="38632">MIRFNCDYSEGAHERILRKLMETNLEQTPGYGEDHYCEEAASIIQGLCKREDADVHFLVGGTQANMTVIASALRPHQGVVGAVSAHINVHETGSIEATGHKVLALASEDGKISAGQVETLYLEHIHDESFEHMVQPKMVYISNPTELGTIYTRAELEALYGVCRKYGLYLFVDGARLAYGLMAEGNDVDLPVLAANCDVFYIGGTKVGALFGEAVVILNQELKSDFRYHIKQRGGMLAKGRLLGIQFSELLRDGLYMELGRHADRLADRIRKACTDKGYPFLVYNTTNQVFPIMPDKVLKQWEGRFSYTHQGRVDDSHTAIRLCTSWITSEEHVDILVQDILACED</sequence>
<evidence type="ECO:0000256" key="3">
    <source>
        <dbReference type="ARBA" id="ARBA00022898"/>
    </source>
</evidence>
<protein>
    <submittedName>
        <fullName evidence="5">Aminotransferase class I/II-fold pyridoxal phosphate-dependent enzyme</fullName>
    </submittedName>
</protein>
<reference evidence="5 6" key="1">
    <citation type="submission" date="2024-03" db="EMBL/GenBank/DDBJ databases">
        <title>Human intestinal bacterial collection.</title>
        <authorList>
            <person name="Pauvert C."/>
            <person name="Hitch T.C.A."/>
            <person name="Clavel T."/>
        </authorList>
    </citation>
    <scope>NUCLEOTIDE SEQUENCE [LARGE SCALE GENOMIC DNA]</scope>
    <source>
        <strain evidence="5 6">CLA-SR-H021</strain>
    </source>
</reference>
<comment type="cofactor">
    <cofactor evidence="1">
        <name>pyridoxal 5'-phosphate</name>
        <dbReference type="ChEBI" id="CHEBI:597326"/>
    </cofactor>
</comment>
<keyword evidence="3" id="KW-0663">Pyridoxal phosphate</keyword>
<dbReference type="InterPro" id="IPR015424">
    <property type="entry name" value="PyrdxlP-dep_Trfase"/>
</dbReference>
<dbReference type="PANTHER" id="PTHR48097">
    <property type="entry name" value="L-THREONINE ALDOLASE-RELATED"/>
    <property type="match status" value="1"/>
</dbReference>
<dbReference type="Pfam" id="PF01212">
    <property type="entry name" value="Beta_elim_lyase"/>
    <property type="match status" value="1"/>
</dbReference>